<comment type="similarity">
    <text evidence="1">Belongs to the short-chain dehydrogenases/reductases (SDR) family.</text>
</comment>
<accession>A0AAJ7N4C6</accession>
<sequence>MDQWYGKLSVVTGASSGIGESITTALLKNGVNVVGLARRLENMRELKERMKDAKGTFYPVQCDLSREQDILNAFKIVEKLGGPDILVNNAALLYSGPISDAATNEMKMILDVNVLAVAMCSREAIKSLKERGAQGHIVNINRCCFLR</sequence>
<dbReference type="Pfam" id="PF00106">
    <property type="entry name" value="adh_short"/>
    <property type="match status" value="1"/>
</dbReference>
<proteinExistence type="inferred from homology"/>
<evidence type="ECO:0000313" key="3">
    <source>
        <dbReference type="Proteomes" id="UP000694925"/>
    </source>
</evidence>
<dbReference type="Gene3D" id="3.40.50.720">
    <property type="entry name" value="NAD(P)-binding Rossmann-like Domain"/>
    <property type="match status" value="1"/>
</dbReference>
<dbReference type="PRINTS" id="PR01397">
    <property type="entry name" value="DHBDHDRGNASE"/>
</dbReference>
<dbReference type="GeneID" id="108623173"/>
<keyword evidence="3" id="KW-1185">Reference proteome</keyword>
<evidence type="ECO:0000256" key="1">
    <source>
        <dbReference type="ARBA" id="ARBA00006484"/>
    </source>
</evidence>
<dbReference type="InterPro" id="IPR036291">
    <property type="entry name" value="NAD(P)-bd_dom_sf"/>
</dbReference>
<dbReference type="GO" id="GO:0008667">
    <property type="term" value="F:2,3-dihydro-2,3-dihydroxybenzoate dehydrogenase activity"/>
    <property type="evidence" value="ECO:0007669"/>
    <property type="project" value="InterPro"/>
</dbReference>
<protein>
    <submittedName>
        <fullName evidence="4">Farnesol dehydrogenase-like</fullName>
    </submittedName>
</protein>
<dbReference type="KEGG" id="ccal:108623173"/>
<evidence type="ECO:0000313" key="4">
    <source>
        <dbReference type="RefSeq" id="XP_017876986.1"/>
    </source>
</evidence>
<dbReference type="SUPFAM" id="SSF51735">
    <property type="entry name" value="NAD(P)-binding Rossmann-fold domains"/>
    <property type="match status" value="1"/>
</dbReference>
<dbReference type="PANTHER" id="PTHR43115">
    <property type="entry name" value="DEHYDROGENASE/REDUCTASE SDR FAMILY MEMBER 11"/>
    <property type="match status" value="1"/>
</dbReference>
<dbReference type="GO" id="GO:0019290">
    <property type="term" value="P:siderophore biosynthetic process"/>
    <property type="evidence" value="ECO:0007669"/>
    <property type="project" value="InterPro"/>
</dbReference>
<dbReference type="RefSeq" id="XP_017876986.1">
    <property type="nucleotide sequence ID" value="XM_018021497.2"/>
</dbReference>
<name>A0AAJ7N4C6_9HYME</name>
<reference evidence="4" key="1">
    <citation type="submission" date="2025-08" db="UniProtKB">
        <authorList>
            <consortium name="RefSeq"/>
        </authorList>
    </citation>
    <scope>IDENTIFICATION</scope>
    <source>
        <tissue evidence="4">Whole body</tissue>
    </source>
</reference>
<organism evidence="3 4">
    <name type="scientific">Ceratina calcarata</name>
    <dbReference type="NCBI Taxonomy" id="156304"/>
    <lineage>
        <taxon>Eukaryota</taxon>
        <taxon>Metazoa</taxon>
        <taxon>Ecdysozoa</taxon>
        <taxon>Arthropoda</taxon>
        <taxon>Hexapoda</taxon>
        <taxon>Insecta</taxon>
        <taxon>Pterygota</taxon>
        <taxon>Neoptera</taxon>
        <taxon>Endopterygota</taxon>
        <taxon>Hymenoptera</taxon>
        <taxon>Apocrita</taxon>
        <taxon>Aculeata</taxon>
        <taxon>Apoidea</taxon>
        <taxon>Anthophila</taxon>
        <taxon>Apidae</taxon>
        <taxon>Ceratina</taxon>
        <taxon>Zadontomerus</taxon>
    </lineage>
</organism>
<evidence type="ECO:0000256" key="2">
    <source>
        <dbReference type="ARBA" id="ARBA00023002"/>
    </source>
</evidence>
<dbReference type="Proteomes" id="UP000694925">
    <property type="component" value="Unplaced"/>
</dbReference>
<dbReference type="InterPro" id="IPR003560">
    <property type="entry name" value="DHB_DH"/>
</dbReference>
<dbReference type="InterPro" id="IPR002347">
    <property type="entry name" value="SDR_fam"/>
</dbReference>
<keyword evidence="2" id="KW-0560">Oxidoreductase</keyword>
<gene>
    <name evidence="4" type="primary">LOC108623173</name>
</gene>
<dbReference type="AlphaFoldDB" id="A0AAJ7N4C6"/>
<dbReference type="PANTHER" id="PTHR43115:SF4">
    <property type="entry name" value="DEHYDROGENASE_REDUCTASE SDR FAMILY MEMBER 11"/>
    <property type="match status" value="1"/>
</dbReference>